<sequence length="143" mass="15398">MRRIFGDMLGAREREASLHFGDLISGQGGCRCSVGSGDHIQHGAPVKLCCSGSELTSDELKPLSDLTAAFPITCDIYFHMKEWLGRKAPITDFRETSPQVFVVGFTSAVCSKLVLKLDLAAVSSGCLEVQVCPGSPALYQEDD</sequence>
<dbReference type="EMBL" id="JASSZA010000015">
    <property type="protein sequence ID" value="KAK2093419.1"/>
    <property type="molecule type" value="Genomic_DNA"/>
</dbReference>
<reference evidence="1 2" key="1">
    <citation type="submission" date="2023-05" db="EMBL/GenBank/DDBJ databases">
        <title>B98-5 Cell Line De Novo Hybrid Assembly: An Optical Mapping Approach.</title>
        <authorList>
            <person name="Kananen K."/>
            <person name="Auerbach J.A."/>
            <person name="Kautto E."/>
            <person name="Blachly J.S."/>
        </authorList>
    </citation>
    <scope>NUCLEOTIDE SEQUENCE [LARGE SCALE GENOMIC DNA]</scope>
    <source>
        <strain evidence="1">B95-8</strain>
        <tissue evidence="1">Cell line</tissue>
    </source>
</reference>
<keyword evidence="2" id="KW-1185">Reference proteome</keyword>
<dbReference type="Proteomes" id="UP001266305">
    <property type="component" value="Unassembled WGS sequence"/>
</dbReference>
<gene>
    <name evidence="1" type="ORF">P7K49_029948</name>
</gene>
<comment type="caution">
    <text evidence="1">The sequence shown here is derived from an EMBL/GenBank/DDBJ whole genome shotgun (WGS) entry which is preliminary data.</text>
</comment>
<evidence type="ECO:0000313" key="2">
    <source>
        <dbReference type="Proteomes" id="UP001266305"/>
    </source>
</evidence>
<proteinExistence type="predicted"/>
<organism evidence="1 2">
    <name type="scientific">Saguinus oedipus</name>
    <name type="common">Cotton-top tamarin</name>
    <name type="synonym">Oedipomidas oedipus</name>
    <dbReference type="NCBI Taxonomy" id="9490"/>
    <lineage>
        <taxon>Eukaryota</taxon>
        <taxon>Metazoa</taxon>
        <taxon>Chordata</taxon>
        <taxon>Craniata</taxon>
        <taxon>Vertebrata</taxon>
        <taxon>Euteleostomi</taxon>
        <taxon>Mammalia</taxon>
        <taxon>Eutheria</taxon>
        <taxon>Euarchontoglires</taxon>
        <taxon>Primates</taxon>
        <taxon>Haplorrhini</taxon>
        <taxon>Platyrrhini</taxon>
        <taxon>Cebidae</taxon>
        <taxon>Callitrichinae</taxon>
        <taxon>Saguinus</taxon>
    </lineage>
</organism>
<name>A0ABQ9U8M9_SAGOE</name>
<protein>
    <submittedName>
        <fullName evidence="1">Uncharacterized protein</fullName>
    </submittedName>
</protein>
<accession>A0ABQ9U8M9</accession>
<evidence type="ECO:0000313" key="1">
    <source>
        <dbReference type="EMBL" id="KAK2093419.1"/>
    </source>
</evidence>